<comment type="caution">
    <text evidence="2">The sequence shown here is derived from an EMBL/GenBank/DDBJ whole genome shotgun (WGS) entry which is preliminary data.</text>
</comment>
<proteinExistence type="predicted"/>
<dbReference type="AlphaFoldDB" id="A0A9N7Z7U0"/>
<gene>
    <name evidence="2" type="ORF">PLEPLA_LOCUS42191</name>
</gene>
<keyword evidence="3" id="KW-1185">Reference proteome</keyword>
<feature type="compositionally biased region" description="Polar residues" evidence="1">
    <location>
        <begin position="63"/>
        <end position="74"/>
    </location>
</feature>
<dbReference type="EMBL" id="CADEAL010004213">
    <property type="protein sequence ID" value="CAB1454425.1"/>
    <property type="molecule type" value="Genomic_DNA"/>
</dbReference>
<sequence>MQSSISVPASSALRPSLRWGGHRAERDHTGIGQVQDEEVEECQMERREERTGGGEERREYSSIVPSAQQAQLASTVPVPSAS</sequence>
<protein>
    <submittedName>
        <fullName evidence="2">Uncharacterized protein</fullName>
    </submittedName>
</protein>
<evidence type="ECO:0000256" key="1">
    <source>
        <dbReference type="SAM" id="MobiDB-lite"/>
    </source>
</evidence>
<dbReference type="Proteomes" id="UP001153269">
    <property type="component" value="Unassembled WGS sequence"/>
</dbReference>
<evidence type="ECO:0000313" key="2">
    <source>
        <dbReference type="EMBL" id="CAB1454425.1"/>
    </source>
</evidence>
<organism evidence="2 3">
    <name type="scientific">Pleuronectes platessa</name>
    <name type="common">European plaice</name>
    <dbReference type="NCBI Taxonomy" id="8262"/>
    <lineage>
        <taxon>Eukaryota</taxon>
        <taxon>Metazoa</taxon>
        <taxon>Chordata</taxon>
        <taxon>Craniata</taxon>
        <taxon>Vertebrata</taxon>
        <taxon>Euteleostomi</taxon>
        <taxon>Actinopterygii</taxon>
        <taxon>Neopterygii</taxon>
        <taxon>Teleostei</taxon>
        <taxon>Neoteleostei</taxon>
        <taxon>Acanthomorphata</taxon>
        <taxon>Carangaria</taxon>
        <taxon>Pleuronectiformes</taxon>
        <taxon>Pleuronectoidei</taxon>
        <taxon>Pleuronectidae</taxon>
        <taxon>Pleuronectes</taxon>
    </lineage>
</organism>
<feature type="compositionally biased region" description="Basic and acidic residues" evidence="1">
    <location>
        <begin position="43"/>
        <end position="60"/>
    </location>
</feature>
<feature type="region of interest" description="Disordered" evidence="1">
    <location>
        <begin position="1"/>
        <end position="82"/>
    </location>
</feature>
<accession>A0A9N7Z7U0</accession>
<reference evidence="2" key="1">
    <citation type="submission" date="2020-03" db="EMBL/GenBank/DDBJ databases">
        <authorList>
            <person name="Weist P."/>
        </authorList>
    </citation>
    <scope>NUCLEOTIDE SEQUENCE</scope>
</reference>
<evidence type="ECO:0000313" key="3">
    <source>
        <dbReference type="Proteomes" id="UP001153269"/>
    </source>
</evidence>
<name>A0A9N7Z7U0_PLEPL</name>